<organism evidence="2 3">
    <name type="scientific">Humibacillus xanthopallidus</name>
    <dbReference type="NCBI Taxonomy" id="412689"/>
    <lineage>
        <taxon>Bacteria</taxon>
        <taxon>Bacillati</taxon>
        <taxon>Actinomycetota</taxon>
        <taxon>Actinomycetes</taxon>
        <taxon>Micrococcales</taxon>
        <taxon>Intrasporangiaceae</taxon>
        <taxon>Humibacillus</taxon>
    </lineage>
</organism>
<accession>A0A543PXN3</accession>
<sequence length="444" mass="48370">MPRTSVSRIAVVVAGLVGGALSAVFSWALDSQSYNVWGAILVTPMIILLNLMLIRRVTRGSGEPWLPAILSVALAAKIVGALVRYLVAYGVYGGAADAERYNVYAAGQYGLWRQGFVVWDWGSAQGTQYMELITTAIYTVIGPSPLAGFLVFGSFAFWGQYLLFRAFRISLPEGDGRRYALLVLLLPSLLYWPSSIGKESWLMLFVGVTALGAAKMFVRQRGALGLLAVGAVGTTLIRPHIAVLLFAGVLVAQLFRPSGSASTDILRKVGGIAILGGAAYVISTKSATFLGIDDFNWQALSETVTFRSEQTVQGGSEFSPVPLTSVTGIPAALATVLFRPFTWEAHSVQLLVQSLEGFFLLILTVRAWPQLRGLPKLLRHNPYVVFSVVYTLAFMWAFSGLGNFGILARQRVLMIPFFLVLLCLPARRKVSSDQLESEFYDAHR</sequence>
<evidence type="ECO:0000313" key="3">
    <source>
        <dbReference type="Proteomes" id="UP000320085"/>
    </source>
</evidence>
<gene>
    <name evidence="2" type="ORF">FHX52_1957</name>
</gene>
<dbReference type="OrthoDB" id="3862418at2"/>
<keyword evidence="1" id="KW-1133">Transmembrane helix</keyword>
<protein>
    <recommendedName>
        <fullName evidence="4">Dolichyl-phosphate-mannose-protein mannosyltransferase</fullName>
    </recommendedName>
</protein>
<feature type="transmembrane region" description="Helical" evidence="1">
    <location>
        <begin position="176"/>
        <end position="194"/>
    </location>
</feature>
<comment type="caution">
    <text evidence="2">The sequence shown here is derived from an EMBL/GenBank/DDBJ whole genome shotgun (WGS) entry which is preliminary data.</text>
</comment>
<keyword evidence="1" id="KW-0812">Transmembrane</keyword>
<evidence type="ECO:0000313" key="2">
    <source>
        <dbReference type="EMBL" id="TQN48810.1"/>
    </source>
</evidence>
<feature type="transmembrane region" description="Helical" evidence="1">
    <location>
        <begin position="350"/>
        <end position="368"/>
    </location>
</feature>
<feature type="transmembrane region" description="Helical" evidence="1">
    <location>
        <begin position="34"/>
        <end position="53"/>
    </location>
</feature>
<reference evidence="2 3" key="1">
    <citation type="submission" date="2019-06" db="EMBL/GenBank/DDBJ databases">
        <title>Sequencing the genomes of 1000 actinobacteria strains.</title>
        <authorList>
            <person name="Klenk H.-P."/>
        </authorList>
    </citation>
    <scope>NUCLEOTIDE SEQUENCE [LARGE SCALE GENOMIC DNA]</scope>
    <source>
        <strain evidence="2 3">DSM 21776</strain>
    </source>
</reference>
<name>A0A543PXN3_9MICO</name>
<feature type="transmembrane region" description="Helical" evidence="1">
    <location>
        <begin position="225"/>
        <end position="252"/>
    </location>
</feature>
<feature type="transmembrane region" description="Helical" evidence="1">
    <location>
        <begin position="146"/>
        <end position="164"/>
    </location>
</feature>
<dbReference type="Proteomes" id="UP000320085">
    <property type="component" value="Unassembled WGS sequence"/>
</dbReference>
<feature type="transmembrane region" description="Helical" evidence="1">
    <location>
        <begin position="65"/>
        <end position="87"/>
    </location>
</feature>
<feature type="transmembrane region" description="Helical" evidence="1">
    <location>
        <begin position="380"/>
        <end position="398"/>
    </location>
</feature>
<dbReference type="AlphaFoldDB" id="A0A543PXN3"/>
<keyword evidence="1" id="KW-0472">Membrane</keyword>
<evidence type="ECO:0000256" key="1">
    <source>
        <dbReference type="SAM" id="Phobius"/>
    </source>
</evidence>
<feature type="transmembrane region" description="Helical" evidence="1">
    <location>
        <begin position="9"/>
        <end position="28"/>
    </location>
</feature>
<dbReference type="EMBL" id="VFQF01000001">
    <property type="protein sequence ID" value="TQN48810.1"/>
    <property type="molecule type" value="Genomic_DNA"/>
</dbReference>
<feature type="transmembrane region" description="Helical" evidence="1">
    <location>
        <begin position="200"/>
        <end position="218"/>
    </location>
</feature>
<proteinExistence type="predicted"/>
<evidence type="ECO:0008006" key="4">
    <source>
        <dbReference type="Google" id="ProtNLM"/>
    </source>
</evidence>